<organism evidence="1">
    <name type="scientific">Trepomonas sp. PC1</name>
    <dbReference type="NCBI Taxonomy" id="1076344"/>
    <lineage>
        <taxon>Eukaryota</taxon>
        <taxon>Metamonada</taxon>
        <taxon>Diplomonadida</taxon>
        <taxon>Hexamitidae</taxon>
        <taxon>Hexamitinae</taxon>
        <taxon>Trepomonas</taxon>
    </lineage>
</organism>
<feature type="non-terminal residue" evidence="1">
    <location>
        <position position="1"/>
    </location>
</feature>
<name>A0A146JZJ2_9EUKA</name>
<gene>
    <name evidence="1" type="ORF">TPC1_31716</name>
</gene>
<evidence type="ECO:0000313" key="1">
    <source>
        <dbReference type="EMBL" id="JAP88789.1"/>
    </source>
</evidence>
<reference evidence="1" key="1">
    <citation type="submission" date="2015-07" db="EMBL/GenBank/DDBJ databases">
        <title>Adaptation to a free-living lifestyle via gene acquisitions in the diplomonad Trepomonas sp. PC1.</title>
        <authorList>
            <person name="Xu F."/>
            <person name="Jerlstrom-Hultqvist J."/>
            <person name="Kolisko M."/>
            <person name="Simpson A.G.B."/>
            <person name="Roger A.J."/>
            <person name="Svard S.G."/>
            <person name="Andersson J.O."/>
        </authorList>
    </citation>
    <scope>NUCLEOTIDE SEQUENCE</scope>
    <source>
        <strain evidence="1">PC1</strain>
    </source>
</reference>
<dbReference type="AlphaFoldDB" id="A0A146JZJ2"/>
<protein>
    <submittedName>
        <fullName evidence="1">Uncharacterized protein</fullName>
    </submittedName>
</protein>
<sequence>TKQFSQTSNIQLSSQEFALSNNPILLTKSSKKSKQYNNIKLKQAMYSQIAAVIASPKQNTTTQRIEYKPVSQLTLSDTFYKQDHSVQEPQLYITDRNNFQGIDQPIEDLKNVFDELMNQQKQIPNKYNKVPYLTFVSQTKKTSVQPNTYSSNKQLIIDMNKDIDFNCEMLTETLQVQAQQNNDYQLFIYQLLEFEQLMARVLKHSKDPIECFKQNQSMRAQLVIPLVKVADQQDNYDTKLKRIIKQSEMFIERLCAFNDRQLAKGVNQSEKIETLIELEQQFQFQIKTCDEITFLSTLQGFEAKRRDLIRHVENFE</sequence>
<dbReference type="EMBL" id="GDID01007817">
    <property type="protein sequence ID" value="JAP88789.1"/>
    <property type="molecule type" value="Transcribed_RNA"/>
</dbReference>
<accession>A0A146JZJ2</accession>
<proteinExistence type="predicted"/>